<dbReference type="CDD" id="cd01949">
    <property type="entry name" value="GGDEF"/>
    <property type="match status" value="1"/>
</dbReference>
<dbReference type="SMART" id="SM00267">
    <property type="entry name" value="GGDEF"/>
    <property type="match status" value="1"/>
</dbReference>
<protein>
    <submittedName>
        <fullName evidence="4">Bifunctional diguanylate cyclase/phosphodiesterase</fullName>
    </submittedName>
</protein>
<proteinExistence type="predicted"/>
<dbReference type="InterPro" id="IPR001633">
    <property type="entry name" value="EAL_dom"/>
</dbReference>
<dbReference type="InterPro" id="IPR000160">
    <property type="entry name" value="GGDEF_dom"/>
</dbReference>
<dbReference type="SUPFAM" id="SSF141868">
    <property type="entry name" value="EAL domain-like"/>
    <property type="match status" value="1"/>
</dbReference>
<dbReference type="SMART" id="SM00052">
    <property type="entry name" value="EAL"/>
    <property type="match status" value="1"/>
</dbReference>
<dbReference type="PROSITE" id="PS50887">
    <property type="entry name" value="GGDEF"/>
    <property type="match status" value="1"/>
</dbReference>
<dbReference type="SMART" id="SM00091">
    <property type="entry name" value="PAS"/>
    <property type="match status" value="1"/>
</dbReference>
<keyword evidence="5" id="KW-1185">Reference proteome</keyword>
<dbReference type="Proteomes" id="UP001597023">
    <property type="component" value="Unassembled WGS sequence"/>
</dbReference>
<name>A0ABW2WBI1_9ACTN</name>
<dbReference type="InterPro" id="IPR052155">
    <property type="entry name" value="Biofilm_reg_signaling"/>
</dbReference>
<dbReference type="Pfam" id="PF08448">
    <property type="entry name" value="PAS_4"/>
    <property type="match status" value="1"/>
</dbReference>
<dbReference type="InterPro" id="IPR035965">
    <property type="entry name" value="PAS-like_dom_sf"/>
</dbReference>
<dbReference type="RefSeq" id="WP_381608002.1">
    <property type="nucleotide sequence ID" value="NZ_JBHTEB010000001.1"/>
</dbReference>
<dbReference type="InterPro" id="IPR035919">
    <property type="entry name" value="EAL_sf"/>
</dbReference>
<dbReference type="InterPro" id="IPR000014">
    <property type="entry name" value="PAS"/>
</dbReference>
<evidence type="ECO:0000259" key="1">
    <source>
        <dbReference type="PROSITE" id="PS50112"/>
    </source>
</evidence>
<comment type="caution">
    <text evidence="4">The sequence shown here is derived from an EMBL/GenBank/DDBJ whole genome shotgun (WGS) entry which is preliminary data.</text>
</comment>
<dbReference type="PANTHER" id="PTHR44757:SF2">
    <property type="entry name" value="BIOFILM ARCHITECTURE MAINTENANCE PROTEIN MBAA"/>
    <property type="match status" value="1"/>
</dbReference>
<dbReference type="NCBIfam" id="TIGR00229">
    <property type="entry name" value="sensory_box"/>
    <property type="match status" value="1"/>
</dbReference>
<dbReference type="PROSITE" id="PS50112">
    <property type="entry name" value="PAS"/>
    <property type="match status" value="1"/>
</dbReference>
<reference evidence="5" key="1">
    <citation type="journal article" date="2019" name="Int. J. Syst. Evol. Microbiol.">
        <title>The Global Catalogue of Microorganisms (GCM) 10K type strain sequencing project: providing services to taxonomists for standard genome sequencing and annotation.</title>
        <authorList>
            <consortium name="The Broad Institute Genomics Platform"/>
            <consortium name="The Broad Institute Genome Sequencing Center for Infectious Disease"/>
            <person name="Wu L."/>
            <person name="Ma J."/>
        </authorList>
    </citation>
    <scope>NUCLEOTIDE SEQUENCE [LARGE SCALE GENOMIC DNA]</scope>
    <source>
        <strain evidence="5">CGMCC 4.7400</strain>
    </source>
</reference>
<dbReference type="CDD" id="cd01948">
    <property type="entry name" value="EAL"/>
    <property type="match status" value="1"/>
</dbReference>
<gene>
    <name evidence="4" type="ORF">ACFQZ6_13440</name>
</gene>
<dbReference type="InterPro" id="IPR029787">
    <property type="entry name" value="Nucleotide_cyclase"/>
</dbReference>
<dbReference type="Gene3D" id="3.30.70.270">
    <property type="match status" value="1"/>
</dbReference>
<dbReference type="PANTHER" id="PTHR44757">
    <property type="entry name" value="DIGUANYLATE CYCLASE DGCP"/>
    <property type="match status" value="1"/>
</dbReference>
<dbReference type="Gene3D" id="3.30.450.20">
    <property type="entry name" value="PAS domain"/>
    <property type="match status" value="1"/>
</dbReference>
<dbReference type="SUPFAM" id="SSF55785">
    <property type="entry name" value="PYP-like sensor domain (PAS domain)"/>
    <property type="match status" value="1"/>
</dbReference>
<evidence type="ECO:0000259" key="2">
    <source>
        <dbReference type="PROSITE" id="PS50883"/>
    </source>
</evidence>
<accession>A0ABW2WBI1</accession>
<dbReference type="CDD" id="cd00130">
    <property type="entry name" value="PAS"/>
    <property type="match status" value="1"/>
</dbReference>
<feature type="domain" description="PAS" evidence="1">
    <location>
        <begin position="38"/>
        <end position="83"/>
    </location>
</feature>
<evidence type="ECO:0000313" key="5">
    <source>
        <dbReference type="Proteomes" id="UP001597023"/>
    </source>
</evidence>
<evidence type="ECO:0000313" key="4">
    <source>
        <dbReference type="EMBL" id="MFD0315216.1"/>
    </source>
</evidence>
<dbReference type="PROSITE" id="PS50883">
    <property type="entry name" value="EAL"/>
    <property type="match status" value="1"/>
</dbReference>
<organism evidence="4 5">
    <name type="scientific">Streptomyces flavalbus</name>
    <dbReference type="NCBI Taxonomy" id="2665155"/>
    <lineage>
        <taxon>Bacteria</taxon>
        <taxon>Bacillati</taxon>
        <taxon>Actinomycetota</taxon>
        <taxon>Actinomycetes</taxon>
        <taxon>Kitasatosporales</taxon>
        <taxon>Streptomycetaceae</taxon>
        <taxon>Streptomyces</taxon>
    </lineage>
</organism>
<dbReference type="Gene3D" id="3.20.20.450">
    <property type="entry name" value="EAL domain"/>
    <property type="match status" value="1"/>
</dbReference>
<dbReference type="EMBL" id="JBHTEB010000001">
    <property type="protein sequence ID" value="MFD0315216.1"/>
    <property type="molecule type" value="Genomic_DNA"/>
</dbReference>
<dbReference type="Pfam" id="PF00563">
    <property type="entry name" value="EAL"/>
    <property type="match status" value="1"/>
</dbReference>
<feature type="domain" description="GGDEF" evidence="3">
    <location>
        <begin position="193"/>
        <end position="333"/>
    </location>
</feature>
<dbReference type="NCBIfam" id="TIGR00254">
    <property type="entry name" value="GGDEF"/>
    <property type="match status" value="1"/>
</dbReference>
<dbReference type="Pfam" id="PF00990">
    <property type="entry name" value="GGDEF"/>
    <property type="match status" value="1"/>
</dbReference>
<dbReference type="InterPro" id="IPR013656">
    <property type="entry name" value="PAS_4"/>
</dbReference>
<sequence length="615" mass="65624">MSGTSEGPTPAADLIGPAVTESIHKAPPRTGPGSGAGAAPPFRSAFATAPLAMAVVDREGLVVSANDALGELLGTGEEPLAGRVAADLVGLSADPRAWHAYREVLRGRQARLRCSRRIKHPDGAAVWVRVTVSPLPEGVLLSVDDISAHRELQARLRHLQMHDPVTRLPNRALFFERLSAAVESGAYERGGTGRIGLCYLDLDGFQAVNDTHGHRVGDRLLAAVAERLTRCADQAGHTRASAPLVARLGGDEFALLVEGSTGTEQLADLAESALTALQRPFDLVGQRLSVSASIGVVERRAAGSTATGLMQAADTTLYWAKADGKARWTLFDPERNAHRMTRQALASTLRQAIDRGEFVLEYQPLVGMSDGRLNGVEALVRWDHPQFGVLTPNRFIGLAEEDGAIVPLGRWVLATACRQARRWQLDHPGEPPLFVSVNVAVRQVWDSDLVADVAGILTETGLAPHLLQLELTESAVMGSAGRPLQALKALSEMGVRIAIDDFGTGYSNLAYLSRLPVNVLKLDGSFVKGFQYEGEGAAGDGTGADEVIVEAMIQLAHRLGLTVTAECVETSSQAKRLRHIGCDTGQGWLYSRPVPPDRISELLRPPVGQPAVGSP</sequence>
<evidence type="ECO:0000259" key="3">
    <source>
        <dbReference type="PROSITE" id="PS50887"/>
    </source>
</evidence>
<dbReference type="InterPro" id="IPR043128">
    <property type="entry name" value="Rev_trsase/Diguanyl_cyclase"/>
</dbReference>
<feature type="domain" description="EAL" evidence="2">
    <location>
        <begin position="342"/>
        <end position="607"/>
    </location>
</feature>
<dbReference type="SUPFAM" id="SSF55073">
    <property type="entry name" value="Nucleotide cyclase"/>
    <property type="match status" value="1"/>
</dbReference>